<sequence length="971" mass="107862">MAEMTTKHIGYSNPRNFKEKIELLKMKEAASTANFAAAMRDAQEICKVDRKDIHGSNISSSHTSVYPSASNIHDERVVQRLLPSSNVPIKETIPVKLDEELSQKSQNPNVCPFLYDPVGSKTTTTTTTTPDTSHHLHERNTFIHDTDYASSDNYLSSSWSTIPPTQHSAPKSYTEPPNALVRPRVGRVRSPSRNTLTRPHVYSLCQGSPTHCLLVAGVLFTKMRGRKANVRRFNRIPNQWCTWAPVSCGNKWRMNQLLVTGFHGTASPYDAPLPCGSDLQVEGSGPTVHTLDKFNSSTFFFFLSIFSNWNNECSSVAVVSQHHIQKNFNLFTNTKPYYHSLQPKSRISTNPYLFSTSHSNVEVASTTSLLTQQSSLTNSSQYTCESGYFSTGICTPVGFRSFPPTNSLQHQLKTPFSANITEQIRQAQTPYSVVDWRRTASDSSIHHTLSDIQLNPIEQYTYGPGKTEKSHVLSPRSIMSSDHYFRPACKLRGVEEEETSNILTPMDDTDTKRSCIIRRHRDTHLLDNSHFVHTELPTNESHLMPAKRPYTCPTESQSSNEFDPVACEMKMCTPHMDNSGSTMEKKNIDSTVDTPLKHHKSWKIRSSVYNPHSLEQPMNKSIYPCVSNKNNNNTMTKNSKYSELIDPSSLLSTSSSHSFHFNQDHYSFSGTHLHNLPLQHAESHRGNLVNMLTASGGVARSGTTGSSGVGVCGSGGGNNSSIQDSTTTDDLFLRNTSTGNNDLDEYLQLPNLICKADESTNHFAGRRDSCTMTAEILSTLASFREEMGEFGDGKVHSDIVPASSNFGTHFVHIPNRTGVYNPMHNDDTNPIKNVVKQKTTHIHNSMIPSNSSIHPTTTTTITITNSNNTTSTTVITNTNTAATTTTTSSNIYTVDRCRLQSAHFIQSHSGEINNNGILTNSSTPTIYSSCVHHVGDKIGISMSPNDYRLLTDPRLVNYVTDKETEAKIINQ</sequence>
<protein>
    <submittedName>
        <fullName evidence="1">Uncharacterized protein</fullName>
    </submittedName>
</protein>
<proteinExistence type="predicted"/>
<keyword evidence="2" id="KW-1185">Reference proteome</keyword>
<evidence type="ECO:0000313" key="2">
    <source>
        <dbReference type="Proteomes" id="UP000277204"/>
    </source>
</evidence>
<name>A0A183MKX5_9TREM</name>
<reference evidence="1 2" key="1">
    <citation type="submission" date="2018-11" db="EMBL/GenBank/DDBJ databases">
        <authorList>
            <consortium name="Pathogen Informatics"/>
        </authorList>
    </citation>
    <scope>NUCLEOTIDE SEQUENCE [LARGE SCALE GENOMIC DNA]</scope>
    <source>
        <strain evidence="1 2">Zambia</strain>
    </source>
</reference>
<dbReference type="EMBL" id="UZAI01017202">
    <property type="protein sequence ID" value="VDP21735.1"/>
    <property type="molecule type" value="Genomic_DNA"/>
</dbReference>
<gene>
    <name evidence="1" type="ORF">SMRZ_LOCUS16700</name>
</gene>
<accession>A0A183MKX5</accession>
<organism evidence="1 2">
    <name type="scientific">Schistosoma margrebowiei</name>
    <dbReference type="NCBI Taxonomy" id="48269"/>
    <lineage>
        <taxon>Eukaryota</taxon>
        <taxon>Metazoa</taxon>
        <taxon>Spiralia</taxon>
        <taxon>Lophotrochozoa</taxon>
        <taxon>Platyhelminthes</taxon>
        <taxon>Trematoda</taxon>
        <taxon>Digenea</taxon>
        <taxon>Strigeidida</taxon>
        <taxon>Schistosomatoidea</taxon>
        <taxon>Schistosomatidae</taxon>
        <taxon>Schistosoma</taxon>
    </lineage>
</organism>
<dbReference type="AlphaFoldDB" id="A0A183MKX5"/>
<evidence type="ECO:0000313" key="1">
    <source>
        <dbReference type="EMBL" id="VDP21735.1"/>
    </source>
</evidence>
<dbReference type="Proteomes" id="UP000277204">
    <property type="component" value="Unassembled WGS sequence"/>
</dbReference>